<keyword evidence="2" id="KW-1185">Reference proteome</keyword>
<gene>
    <name evidence="1" type="ORF">IEQ34_006453</name>
</gene>
<reference evidence="1 2" key="1">
    <citation type="journal article" date="2021" name="Hortic Res">
        <title>Chromosome-scale assembly of the Dendrobium chrysotoxum genome enhances the understanding of orchid evolution.</title>
        <authorList>
            <person name="Zhang Y."/>
            <person name="Zhang G.Q."/>
            <person name="Zhang D."/>
            <person name="Liu X.D."/>
            <person name="Xu X.Y."/>
            <person name="Sun W.H."/>
            <person name="Yu X."/>
            <person name="Zhu X."/>
            <person name="Wang Z.W."/>
            <person name="Zhao X."/>
            <person name="Zhong W.Y."/>
            <person name="Chen H."/>
            <person name="Yin W.L."/>
            <person name="Huang T."/>
            <person name="Niu S.C."/>
            <person name="Liu Z.J."/>
        </authorList>
    </citation>
    <scope>NUCLEOTIDE SEQUENCE [LARGE SCALE GENOMIC DNA]</scope>
    <source>
        <strain evidence="1">Lindl</strain>
    </source>
</reference>
<protein>
    <submittedName>
        <fullName evidence="1">Uncharacterized protein</fullName>
    </submittedName>
</protein>
<organism evidence="1 2">
    <name type="scientific">Dendrobium chrysotoxum</name>
    <name type="common">Orchid</name>
    <dbReference type="NCBI Taxonomy" id="161865"/>
    <lineage>
        <taxon>Eukaryota</taxon>
        <taxon>Viridiplantae</taxon>
        <taxon>Streptophyta</taxon>
        <taxon>Embryophyta</taxon>
        <taxon>Tracheophyta</taxon>
        <taxon>Spermatophyta</taxon>
        <taxon>Magnoliopsida</taxon>
        <taxon>Liliopsida</taxon>
        <taxon>Asparagales</taxon>
        <taxon>Orchidaceae</taxon>
        <taxon>Epidendroideae</taxon>
        <taxon>Malaxideae</taxon>
        <taxon>Dendrobiinae</taxon>
        <taxon>Dendrobium</taxon>
    </lineage>
</organism>
<proteinExistence type="predicted"/>
<accession>A0AAV7GWT4</accession>
<dbReference type="EMBL" id="JAGFBR010000006">
    <property type="protein sequence ID" value="KAH0466350.1"/>
    <property type="molecule type" value="Genomic_DNA"/>
</dbReference>
<evidence type="ECO:0000313" key="2">
    <source>
        <dbReference type="Proteomes" id="UP000775213"/>
    </source>
</evidence>
<sequence>MSSLPTSRQVGGLGGLLFWGDNSASSDDRVATMVQNLLAHIELPFGISFMSSATKRYIIDGRGLEQAKYLVSGT</sequence>
<comment type="caution">
    <text evidence="1">The sequence shown here is derived from an EMBL/GenBank/DDBJ whole genome shotgun (WGS) entry which is preliminary data.</text>
</comment>
<name>A0AAV7GWT4_DENCH</name>
<dbReference type="AlphaFoldDB" id="A0AAV7GWT4"/>
<evidence type="ECO:0000313" key="1">
    <source>
        <dbReference type="EMBL" id="KAH0466350.1"/>
    </source>
</evidence>
<dbReference type="Proteomes" id="UP000775213">
    <property type="component" value="Unassembled WGS sequence"/>
</dbReference>